<evidence type="ECO:0000256" key="1">
    <source>
        <dbReference type="ARBA" id="ARBA00005896"/>
    </source>
</evidence>
<dbReference type="GO" id="GO:0046872">
    <property type="term" value="F:metal ion binding"/>
    <property type="evidence" value="ECO:0007669"/>
    <property type="project" value="UniProtKB-KW"/>
</dbReference>
<evidence type="ECO:0000256" key="2">
    <source>
        <dbReference type="ARBA" id="ARBA00022723"/>
    </source>
</evidence>
<dbReference type="Pfam" id="PF02668">
    <property type="entry name" value="TauD"/>
    <property type="match status" value="1"/>
</dbReference>
<name>A0A170PSL9_9ZZZZ</name>
<keyword evidence="3 7" id="KW-0223">Dioxygenase</keyword>
<dbReference type="GO" id="GO:0005737">
    <property type="term" value="C:cytoplasm"/>
    <property type="evidence" value="ECO:0007669"/>
    <property type="project" value="TreeGrafter"/>
</dbReference>
<keyword evidence="5" id="KW-0408">Iron</keyword>
<proteinExistence type="inferred from homology"/>
<dbReference type="Gene3D" id="3.60.130.10">
    <property type="entry name" value="Clavaminate synthase-like"/>
    <property type="match status" value="1"/>
</dbReference>
<sequence length="316" mass="35783">MLDIALLYADVLADHLKIQIVNIEIDTQTLTPSGFGVEISGIDISKLRERTGQILIDAFNAHGGLLVLRDQVLKNPDHLCQLAALFGDVERNEKYDPHYLLPDHPEILRVGNTIEHGQYSALFIRADPPPLLWHCDDSFRHPQPIGSCFYCVEAPESGGETGFAGMTAAYDELSETIKSRIDNLVAVHSYDHLNELLRRKNPHRPPLSNTLRQEHPPVRRPLVAQHPVTGKKSLYLPICHIEYIENMAASDGKILLEELQAHAVQKRFTYFQNWRPGDLVVWDNRCTLHAPTLFDDQLHTRLMYRLTMTGPQIAAV</sequence>
<evidence type="ECO:0000256" key="3">
    <source>
        <dbReference type="ARBA" id="ARBA00022964"/>
    </source>
</evidence>
<evidence type="ECO:0000259" key="6">
    <source>
        <dbReference type="Pfam" id="PF02668"/>
    </source>
</evidence>
<dbReference type="PANTHER" id="PTHR30468:SF1">
    <property type="entry name" value="ALPHA-KETOGLUTARATE-DEPENDENT SULFONATE DIOXYGENASE"/>
    <property type="match status" value="1"/>
</dbReference>
<keyword evidence="4 7" id="KW-0560">Oxidoreductase</keyword>
<gene>
    <name evidence="7" type="ORF">MGWOODY_XGa2474</name>
</gene>
<evidence type="ECO:0000256" key="5">
    <source>
        <dbReference type="ARBA" id="ARBA00023004"/>
    </source>
</evidence>
<dbReference type="PANTHER" id="PTHR30468">
    <property type="entry name" value="ALPHA-KETOGLUTARATE-DEPENDENT SULFONATE DIOXYGENASE"/>
    <property type="match status" value="1"/>
</dbReference>
<feature type="domain" description="TauD/TfdA-like" evidence="6">
    <location>
        <begin position="29"/>
        <end position="307"/>
    </location>
</feature>
<dbReference type="GO" id="GO:0006790">
    <property type="term" value="P:sulfur compound metabolic process"/>
    <property type="evidence" value="ECO:0007669"/>
    <property type="project" value="TreeGrafter"/>
</dbReference>
<dbReference type="InterPro" id="IPR003819">
    <property type="entry name" value="TauD/TfdA-like"/>
</dbReference>
<keyword evidence="2" id="KW-0479">Metal-binding</keyword>
<dbReference type="SUPFAM" id="SSF51197">
    <property type="entry name" value="Clavaminate synthase-like"/>
    <property type="match status" value="1"/>
</dbReference>
<dbReference type="AlphaFoldDB" id="A0A170PSL9"/>
<dbReference type="EMBL" id="CZRL01000127">
    <property type="protein sequence ID" value="CUS55266.1"/>
    <property type="molecule type" value="Genomic_DNA"/>
</dbReference>
<accession>A0A170PSL9</accession>
<dbReference type="InterPro" id="IPR042098">
    <property type="entry name" value="TauD-like_sf"/>
</dbReference>
<evidence type="ECO:0000313" key="7">
    <source>
        <dbReference type="EMBL" id="CUS55266.1"/>
    </source>
</evidence>
<protein>
    <submittedName>
        <fullName evidence="7">Alpha-ketoglutarate-dependent taurine dioxygenase</fullName>
        <ecNumber evidence="7">1.14.11.17</ecNumber>
    </submittedName>
</protein>
<organism evidence="7">
    <name type="scientific">hydrothermal vent metagenome</name>
    <dbReference type="NCBI Taxonomy" id="652676"/>
    <lineage>
        <taxon>unclassified sequences</taxon>
        <taxon>metagenomes</taxon>
        <taxon>ecological metagenomes</taxon>
    </lineage>
</organism>
<reference evidence="7" key="1">
    <citation type="submission" date="2015-10" db="EMBL/GenBank/DDBJ databases">
        <authorList>
            <person name="Gilbert D.G."/>
        </authorList>
    </citation>
    <scope>NUCLEOTIDE SEQUENCE</scope>
</reference>
<dbReference type="EC" id="1.14.11.17" evidence="7"/>
<dbReference type="InterPro" id="IPR051323">
    <property type="entry name" value="AtsK-like"/>
</dbReference>
<comment type="similarity">
    <text evidence="1">Belongs to the TfdA dioxygenase family.</text>
</comment>
<evidence type="ECO:0000256" key="4">
    <source>
        <dbReference type="ARBA" id="ARBA00023002"/>
    </source>
</evidence>
<dbReference type="GO" id="GO:0000908">
    <property type="term" value="F:taurine dioxygenase activity"/>
    <property type="evidence" value="ECO:0007669"/>
    <property type="project" value="UniProtKB-EC"/>
</dbReference>